<dbReference type="EMBL" id="LSYV01000078">
    <property type="protein sequence ID" value="KXZ43952.1"/>
    <property type="molecule type" value="Genomic_DNA"/>
</dbReference>
<gene>
    <name evidence="3" type="ORF">GPECTOR_77g6</name>
</gene>
<proteinExistence type="predicted"/>
<evidence type="ECO:0000259" key="2">
    <source>
        <dbReference type="Pfam" id="PF07707"/>
    </source>
</evidence>
<feature type="compositionally biased region" description="Low complexity" evidence="1">
    <location>
        <begin position="218"/>
        <end position="231"/>
    </location>
</feature>
<reference evidence="4" key="1">
    <citation type="journal article" date="2016" name="Nat. Commun.">
        <title>The Gonium pectorale genome demonstrates co-option of cell cycle regulation during the evolution of multicellularity.</title>
        <authorList>
            <person name="Hanschen E.R."/>
            <person name="Marriage T.N."/>
            <person name="Ferris P.J."/>
            <person name="Hamaji T."/>
            <person name="Toyoda A."/>
            <person name="Fujiyama A."/>
            <person name="Neme R."/>
            <person name="Noguchi H."/>
            <person name="Minakuchi Y."/>
            <person name="Suzuki M."/>
            <person name="Kawai-Toyooka H."/>
            <person name="Smith D.R."/>
            <person name="Sparks H."/>
            <person name="Anderson J."/>
            <person name="Bakaric R."/>
            <person name="Luria V."/>
            <person name="Karger A."/>
            <person name="Kirschner M.W."/>
            <person name="Durand P.M."/>
            <person name="Michod R.E."/>
            <person name="Nozaki H."/>
            <person name="Olson B.J."/>
        </authorList>
    </citation>
    <scope>NUCLEOTIDE SEQUENCE [LARGE SCALE GENOMIC DNA]</scope>
    <source>
        <strain evidence="4">NIES-2863</strain>
    </source>
</reference>
<feature type="compositionally biased region" description="Low complexity" evidence="1">
    <location>
        <begin position="39"/>
        <end position="60"/>
    </location>
</feature>
<name>A0A150G257_GONPE</name>
<accession>A0A150G257</accession>
<dbReference type="InterPro" id="IPR051481">
    <property type="entry name" value="BTB-POZ/Galectin-3-binding"/>
</dbReference>
<keyword evidence="4" id="KW-1185">Reference proteome</keyword>
<evidence type="ECO:0000256" key="1">
    <source>
        <dbReference type="SAM" id="MobiDB-lite"/>
    </source>
</evidence>
<dbReference type="Pfam" id="PF07707">
    <property type="entry name" value="BACK"/>
    <property type="match status" value="1"/>
</dbReference>
<dbReference type="InterPro" id="IPR011705">
    <property type="entry name" value="BACK"/>
</dbReference>
<dbReference type="OrthoDB" id="546755at2759"/>
<protein>
    <recommendedName>
        <fullName evidence="2">BACK domain-containing protein</fullName>
    </recommendedName>
</protein>
<dbReference type="AlphaFoldDB" id="A0A150G257"/>
<dbReference type="Proteomes" id="UP000075714">
    <property type="component" value="Unassembled WGS sequence"/>
</dbReference>
<dbReference type="PANTHER" id="PTHR24410:SF23">
    <property type="entry name" value="BTB DOMAIN-CONTAINING PROTEIN-RELATED"/>
    <property type="match status" value="1"/>
</dbReference>
<feature type="region of interest" description="Disordered" evidence="1">
    <location>
        <begin position="205"/>
        <end position="231"/>
    </location>
</feature>
<dbReference type="Gene3D" id="3.30.710.10">
    <property type="entry name" value="Potassium Channel Kv1.1, Chain A"/>
    <property type="match status" value="1"/>
</dbReference>
<dbReference type="InterPro" id="IPR011333">
    <property type="entry name" value="SKP1/BTB/POZ_sf"/>
</dbReference>
<evidence type="ECO:0000313" key="3">
    <source>
        <dbReference type="EMBL" id="KXZ43952.1"/>
    </source>
</evidence>
<dbReference type="PANTHER" id="PTHR24410">
    <property type="entry name" value="HL07962P-RELATED"/>
    <property type="match status" value="1"/>
</dbReference>
<evidence type="ECO:0000313" key="4">
    <source>
        <dbReference type="Proteomes" id="UP000075714"/>
    </source>
</evidence>
<feature type="region of interest" description="Disordered" evidence="1">
    <location>
        <begin position="98"/>
        <end position="128"/>
    </location>
</feature>
<feature type="domain" description="BACK" evidence="2">
    <location>
        <begin position="282"/>
        <end position="345"/>
    </location>
</feature>
<feature type="region of interest" description="Disordered" evidence="1">
    <location>
        <begin position="39"/>
        <end position="65"/>
    </location>
</feature>
<sequence>MAALLNPHVSVALATRFGSDEDADCSILFVRSTAVEPAAGPDSGAAPGAAPADGSSAAPARPGEALAKPFPAHKMVLRAASGWFKIKLDYKRAGQLDGDAAAASRRRRPPANSHGRHRRPAAGQKSHTATAGALDCLTVLRVQLGSATEVPAARAAIRFAYTGAVEAGSSVREVLELYRQGQYLQVEGCGTACIAAIEDKLNAVPSDGTSGDGGADGSGASSASSSRGLPSSAQHPLLELFSCGSMWPDDPAFCPVLSKAKSQLVSHFGDAITALNTPELRQQLLALPAEGLEVLLESDDFGTDVEDTILLLLATWVQRNGGRAGAVTVERLCRLVRLAQLSPGFAEVILPALPYARWFPVKPAEAINLLSLCTSAGVAEKRRRLMEALKEKHDPQAPWFSSKPRRQCLASGQGRTFEWTIREPQLCALQPGSVRHLVCFDHKGLPFLSARGFEWFPVIEYDPDAVAAGVTLYCELPSVYGLEEASLGGPLAALAQIGARLEVDRWIRKGAFTCTFTAADYIGIGGAAGLRIALPLRPLPAEKSLGGGKGAFVKYRWADYLWGGKVKGRVVLVPLR</sequence>
<feature type="compositionally biased region" description="Basic residues" evidence="1">
    <location>
        <begin position="104"/>
        <end position="120"/>
    </location>
</feature>
<organism evidence="3 4">
    <name type="scientific">Gonium pectorale</name>
    <name type="common">Green alga</name>
    <dbReference type="NCBI Taxonomy" id="33097"/>
    <lineage>
        <taxon>Eukaryota</taxon>
        <taxon>Viridiplantae</taxon>
        <taxon>Chlorophyta</taxon>
        <taxon>core chlorophytes</taxon>
        <taxon>Chlorophyceae</taxon>
        <taxon>CS clade</taxon>
        <taxon>Chlamydomonadales</taxon>
        <taxon>Volvocaceae</taxon>
        <taxon>Gonium</taxon>
    </lineage>
</organism>
<comment type="caution">
    <text evidence="3">The sequence shown here is derived from an EMBL/GenBank/DDBJ whole genome shotgun (WGS) entry which is preliminary data.</text>
</comment>